<protein>
    <submittedName>
        <fullName evidence="2">Uncharacterized protein</fullName>
    </submittedName>
</protein>
<keyword evidence="1" id="KW-0812">Transmembrane</keyword>
<dbReference type="EMBL" id="JAAGNN010000021">
    <property type="protein sequence ID" value="KAF4075487.1"/>
    <property type="molecule type" value="Genomic_DNA"/>
</dbReference>
<accession>A0A7J6A0J8</accession>
<keyword evidence="1" id="KW-1133">Transmembrane helix</keyword>
<evidence type="ECO:0000313" key="2">
    <source>
        <dbReference type="EMBL" id="KAF4075487.1"/>
    </source>
</evidence>
<proteinExistence type="predicted"/>
<comment type="caution">
    <text evidence="2">The sequence shown here is derived from an EMBL/GenBank/DDBJ whole genome shotgun (WGS) entry which is preliminary data.</text>
</comment>
<evidence type="ECO:0000313" key="3">
    <source>
        <dbReference type="Proteomes" id="UP000593565"/>
    </source>
</evidence>
<dbReference type="AlphaFoldDB" id="A0A7J6A0J8"/>
<name>A0A7J6A0J8_AMEME</name>
<keyword evidence="3" id="KW-1185">Reference proteome</keyword>
<gene>
    <name evidence="2" type="ORF">AMELA_G00235020</name>
</gene>
<sequence>MELEKLLFEEHEREHQDHTILFSQYEDIKISDGDSEDFGCCVIIQRESGVFSRRSRMNKNFFIGTSTSAEILLVFFISRVVGAFNLN</sequence>
<reference evidence="2 3" key="1">
    <citation type="submission" date="2020-02" db="EMBL/GenBank/DDBJ databases">
        <title>A chromosome-scale genome assembly of the black bullhead catfish (Ameiurus melas).</title>
        <authorList>
            <person name="Wen M."/>
            <person name="Zham M."/>
            <person name="Cabau C."/>
            <person name="Klopp C."/>
            <person name="Donnadieu C."/>
            <person name="Roques C."/>
            <person name="Bouchez O."/>
            <person name="Lampietro C."/>
            <person name="Jouanno E."/>
            <person name="Herpin A."/>
            <person name="Louis A."/>
            <person name="Berthelot C."/>
            <person name="Parey E."/>
            <person name="Roest-Crollius H."/>
            <person name="Braasch I."/>
            <person name="Postlethwait J."/>
            <person name="Robinson-Rechavi M."/>
            <person name="Echchiki A."/>
            <person name="Begum T."/>
            <person name="Montfort J."/>
            <person name="Schartl M."/>
            <person name="Bobe J."/>
            <person name="Guiguen Y."/>
        </authorList>
    </citation>
    <scope>NUCLEOTIDE SEQUENCE [LARGE SCALE GENOMIC DNA]</scope>
    <source>
        <strain evidence="2">M_S1</strain>
        <tissue evidence="2">Blood</tissue>
    </source>
</reference>
<dbReference type="Proteomes" id="UP000593565">
    <property type="component" value="Unassembled WGS sequence"/>
</dbReference>
<feature type="transmembrane region" description="Helical" evidence="1">
    <location>
        <begin position="61"/>
        <end position="81"/>
    </location>
</feature>
<organism evidence="2 3">
    <name type="scientific">Ameiurus melas</name>
    <name type="common">Black bullhead</name>
    <name type="synonym">Silurus melas</name>
    <dbReference type="NCBI Taxonomy" id="219545"/>
    <lineage>
        <taxon>Eukaryota</taxon>
        <taxon>Metazoa</taxon>
        <taxon>Chordata</taxon>
        <taxon>Craniata</taxon>
        <taxon>Vertebrata</taxon>
        <taxon>Euteleostomi</taxon>
        <taxon>Actinopterygii</taxon>
        <taxon>Neopterygii</taxon>
        <taxon>Teleostei</taxon>
        <taxon>Ostariophysi</taxon>
        <taxon>Siluriformes</taxon>
        <taxon>Ictaluridae</taxon>
        <taxon>Ameiurus</taxon>
    </lineage>
</organism>
<keyword evidence="1" id="KW-0472">Membrane</keyword>
<evidence type="ECO:0000256" key="1">
    <source>
        <dbReference type="SAM" id="Phobius"/>
    </source>
</evidence>